<evidence type="ECO:0000313" key="3">
    <source>
        <dbReference type="EMBL" id="MCY8511226.1"/>
    </source>
</evidence>
<gene>
    <name evidence="3" type="ORF">MOD07_16955</name>
</gene>
<dbReference type="SUPFAM" id="SSF47413">
    <property type="entry name" value="lambda repressor-like DNA-binding domains"/>
    <property type="match status" value="1"/>
</dbReference>
<evidence type="ECO:0000259" key="2">
    <source>
        <dbReference type="PROSITE" id="PS50943"/>
    </source>
</evidence>
<dbReference type="GO" id="GO:0003677">
    <property type="term" value="F:DNA binding"/>
    <property type="evidence" value="ECO:0007669"/>
    <property type="project" value="UniProtKB-KW"/>
</dbReference>
<evidence type="ECO:0000313" key="4">
    <source>
        <dbReference type="Proteomes" id="UP001075387"/>
    </source>
</evidence>
<dbReference type="GO" id="GO:0003700">
    <property type="term" value="F:DNA-binding transcription factor activity"/>
    <property type="evidence" value="ECO:0007669"/>
    <property type="project" value="TreeGrafter"/>
</dbReference>
<dbReference type="Proteomes" id="UP001075387">
    <property type="component" value="Unassembled WGS sequence"/>
</dbReference>
<dbReference type="InterPro" id="IPR010982">
    <property type="entry name" value="Lambda_DNA-bd_dom_sf"/>
</dbReference>
<dbReference type="SMART" id="SM00530">
    <property type="entry name" value="HTH_XRE"/>
    <property type="match status" value="1"/>
</dbReference>
<dbReference type="Pfam" id="PF01381">
    <property type="entry name" value="HTH_3"/>
    <property type="match status" value="1"/>
</dbReference>
<sequence length="67" mass="7530">MIDLSELGHMIRRKRKESGLSQTVFAEKIGCTGSYVSRLENGKVSPTLKSLEQISQTLNIKAKLFFD</sequence>
<dbReference type="EMBL" id="JALAQA010000008">
    <property type="protein sequence ID" value="MCY8511226.1"/>
    <property type="molecule type" value="Genomic_DNA"/>
</dbReference>
<dbReference type="InterPro" id="IPR001387">
    <property type="entry name" value="Cro/C1-type_HTH"/>
</dbReference>
<comment type="caution">
    <text evidence="3">The sequence shown here is derived from an EMBL/GenBank/DDBJ whole genome shotgun (WGS) entry which is preliminary data.</text>
</comment>
<dbReference type="RefSeq" id="WP_129137944.1">
    <property type="nucleotide sequence ID" value="NZ_JALAQA010000008.1"/>
</dbReference>
<dbReference type="GO" id="GO:0005829">
    <property type="term" value="C:cytosol"/>
    <property type="evidence" value="ECO:0007669"/>
    <property type="project" value="TreeGrafter"/>
</dbReference>
<evidence type="ECO:0000256" key="1">
    <source>
        <dbReference type="ARBA" id="ARBA00023125"/>
    </source>
</evidence>
<proteinExistence type="predicted"/>
<reference evidence="3" key="1">
    <citation type="submission" date="2022-02" db="EMBL/GenBank/DDBJ databases">
        <title>Crop Bioprotection Bacillus Genome Sequencing.</title>
        <authorList>
            <person name="Dunlap C."/>
        </authorList>
    </citation>
    <scope>NUCLEOTIDE SEQUENCE</scope>
    <source>
        <strain evidence="3">CK3O2B-54A</strain>
    </source>
</reference>
<accession>A0AAP3FWZ0</accession>
<dbReference type="Gene3D" id="1.10.260.40">
    <property type="entry name" value="lambda repressor-like DNA-binding domains"/>
    <property type="match status" value="1"/>
</dbReference>
<dbReference type="CDD" id="cd00093">
    <property type="entry name" value="HTH_XRE"/>
    <property type="match status" value="1"/>
</dbReference>
<protein>
    <submittedName>
        <fullName evidence="3">Helix-turn-helix transcriptional regulator</fullName>
    </submittedName>
</protein>
<dbReference type="PANTHER" id="PTHR46797">
    <property type="entry name" value="HTH-TYPE TRANSCRIPTIONAL REGULATOR"/>
    <property type="match status" value="1"/>
</dbReference>
<name>A0AAP3FWZ0_BACMO</name>
<keyword evidence="1" id="KW-0238">DNA-binding</keyword>
<organism evidence="3 4">
    <name type="scientific">Bacillus mojavensis</name>
    <dbReference type="NCBI Taxonomy" id="72360"/>
    <lineage>
        <taxon>Bacteria</taxon>
        <taxon>Bacillati</taxon>
        <taxon>Bacillota</taxon>
        <taxon>Bacilli</taxon>
        <taxon>Bacillales</taxon>
        <taxon>Bacillaceae</taxon>
        <taxon>Bacillus</taxon>
    </lineage>
</organism>
<feature type="domain" description="HTH cro/C1-type" evidence="2">
    <location>
        <begin position="11"/>
        <end position="65"/>
    </location>
</feature>
<dbReference type="InterPro" id="IPR050807">
    <property type="entry name" value="TransReg_Diox_bact_type"/>
</dbReference>
<dbReference type="AlphaFoldDB" id="A0AAP3FWZ0"/>
<dbReference type="PROSITE" id="PS50943">
    <property type="entry name" value="HTH_CROC1"/>
    <property type="match status" value="1"/>
</dbReference>
<dbReference type="PANTHER" id="PTHR46797:SF1">
    <property type="entry name" value="METHYLPHOSPHONATE SYNTHASE"/>
    <property type="match status" value="1"/>
</dbReference>